<proteinExistence type="predicted"/>
<organism evidence="1 2">
    <name type="scientific">Pedococcus cremeus</name>
    <dbReference type="NCBI Taxonomy" id="587636"/>
    <lineage>
        <taxon>Bacteria</taxon>
        <taxon>Bacillati</taxon>
        <taxon>Actinomycetota</taxon>
        <taxon>Actinomycetes</taxon>
        <taxon>Micrococcales</taxon>
        <taxon>Intrasporangiaceae</taxon>
        <taxon>Pedococcus</taxon>
    </lineage>
</organism>
<dbReference type="AlphaFoldDB" id="A0A1H9RF64"/>
<evidence type="ECO:0000313" key="2">
    <source>
        <dbReference type="Proteomes" id="UP000199019"/>
    </source>
</evidence>
<protein>
    <submittedName>
        <fullName evidence="1">Uncharacterized protein</fullName>
    </submittedName>
</protein>
<dbReference type="Proteomes" id="UP000199019">
    <property type="component" value="Unassembled WGS sequence"/>
</dbReference>
<dbReference type="STRING" id="587636.SAMN05216199_0953"/>
<gene>
    <name evidence="1" type="ORF">SAMN05216199_0953</name>
</gene>
<keyword evidence="2" id="KW-1185">Reference proteome</keyword>
<name>A0A1H9RF64_9MICO</name>
<sequence>MAHGTLAAYRRHKHAGEAPCDDCVAGARRQWRAKARRRMELRREEVLAAGRRSHARAVRCVVCGRVVPPVQLVGVEPARAPRDRALPCHADCAVRDGRRVVA</sequence>
<reference evidence="2" key="1">
    <citation type="submission" date="2016-10" db="EMBL/GenBank/DDBJ databases">
        <authorList>
            <person name="Varghese N."/>
            <person name="Submissions S."/>
        </authorList>
    </citation>
    <scope>NUCLEOTIDE SEQUENCE [LARGE SCALE GENOMIC DNA]</scope>
    <source>
        <strain evidence="2">CGMCC 1.6963</strain>
    </source>
</reference>
<dbReference type="RefSeq" id="WP_091755756.1">
    <property type="nucleotide sequence ID" value="NZ_FOHB01000001.1"/>
</dbReference>
<evidence type="ECO:0000313" key="1">
    <source>
        <dbReference type="EMBL" id="SER71195.1"/>
    </source>
</evidence>
<dbReference type="EMBL" id="FOHB01000001">
    <property type="protein sequence ID" value="SER71195.1"/>
    <property type="molecule type" value="Genomic_DNA"/>
</dbReference>
<accession>A0A1H9RF64</accession>